<protein>
    <submittedName>
        <fullName evidence="2">Uncharacterized protein</fullName>
    </submittedName>
</protein>
<dbReference type="RefSeq" id="WP_133257291.1">
    <property type="nucleotide sequence ID" value="NZ_WKAT01000029.1"/>
</dbReference>
<name>A0ABS9GPL8_9PSED</name>
<dbReference type="Proteomes" id="UP000814158">
    <property type="component" value="Unassembled WGS sequence"/>
</dbReference>
<evidence type="ECO:0000256" key="1">
    <source>
        <dbReference type="SAM" id="SignalP"/>
    </source>
</evidence>
<accession>A0ABS9GPL8</accession>
<feature type="chain" id="PRO_5047528534" evidence="1">
    <location>
        <begin position="22"/>
        <end position="126"/>
    </location>
</feature>
<evidence type="ECO:0000313" key="3">
    <source>
        <dbReference type="Proteomes" id="UP000814158"/>
    </source>
</evidence>
<reference evidence="2 3" key="1">
    <citation type="submission" date="2019-11" db="EMBL/GenBank/DDBJ databases">
        <title>Epiphytic Pseudomonas syringae from cherry orchards.</title>
        <authorList>
            <person name="Hulin M.T."/>
        </authorList>
    </citation>
    <scope>NUCLEOTIDE SEQUENCE [LARGE SCALE GENOMIC DNA]</scope>
    <source>
        <strain evidence="2 3">PA-3-2A</strain>
    </source>
</reference>
<organism evidence="2 3">
    <name type="scientific">Pseudomonas salomonii</name>
    <dbReference type="NCBI Taxonomy" id="191391"/>
    <lineage>
        <taxon>Bacteria</taxon>
        <taxon>Pseudomonadati</taxon>
        <taxon>Pseudomonadota</taxon>
        <taxon>Gammaproteobacteria</taxon>
        <taxon>Pseudomonadales</taxon>
        <taxon>Pseudomonadaceae</taxon>
        <taxon>Pseudomonas</taxon>
    </lineage>
</organism>
<dbReference type="EMBL" id="WKAT01000029">
    <property type="protein sequence ID" value="MCF5546126.1"/>
    <property type="molecule type" value="Genomic_DNA"/>
</dbReference>
<keyword evidence="3" id="KW-1185">Reference proteome</keyword>
<gene>
    <name evidence="2" type="ORF">GIV68_15415</name>
</gene>
<feature type="signal peptide" evidence="1">
    <location>
        <begin position="1"/>
        <end position="21"/>
    </location>
</feature>
<dbReference type="PROSITE" id="PS51257">
    <property type="entry name" value="PROKAR_LIPOPROTEIN"/>
    <property type="match status" value="1"/>
</dbReference>
<comment type="caution">
    <text evidence="2">The sequence shown here is derived from an EMBL/GenBank/DDBJ whole genome shotgun (WGS) entry which is preliminary data.</text>
</comment>
<evidence type="ECO:0000313" key="2">
    <source>
        <dbReference type="EMBL" id="MCF5546126.1"/>
    </source>
</evidence>
<keyword evidence="1" id="KW-0732">Signal</keyword>
<proteinExistence type="predicted"/>
<sequence>MKRFFALSVLAWVFLSFQVSAGCWSITDTYTGIIEADSEKIAYGPFAITSANGCLSANIDVTLSAVDRGRPPQLILQQAVGASWNQVAGNTGSNVLYSGPFGSYRVIIKNPDATSKVYLGTVKYGR</sequence>